<name>A0AAW2ZQU9_9EUKA</name>
<evidence type="ECO:0000256" key="2">
    <source>
        <dbReference type="ARBA" id="ARBA00022741"/>
    </source>
</evidence>
<evidence type="ECO:0000256" key="1">
    <source>
        <dbReference type="ARBA" id="ARBA00010290"/>
    </source>
</evidence>
<comment type="caution">
    <text evidence="7">The sequence shown here is derived from an EMBL/GenBank/DDBJ whole genome shotgun (WGS) entry which is preliminary data.</text>
</comment>
<keyword evidence="2 4" id="KW-0547">Nucleotide-binding</keyword>
<dbReference type="GO" id="GO:0005525">
    <property type="term" value="F:GTP binding"/>
    <property type="evidence" value="ECO:0007669"/>
    <property type="project" value="UniProtKB-KW"/>
</dbReference>
<organism evidence="7 8">
    <name type="scientific">Acrasis kona</name>
    <dbReference type="NCBI Taxonomy" id="1008807"/>
    <lineage>
        <taxon>Eukaryota</taxon>
        <taxon>Discoba</taxon>
        <taxon>Heterolobosea</taxon>
        <taxon>Tetramitia</taxon>
        <taxon>Eutetramitia</taxon>
        <taxon>Acrasidae</taxon>
        <taxon>Acrasis</taxon>
    </lineage>
</organism>
<feature type="binding site" evidence="5">
    <location>
        <position position="31"/>
    </location>
    <ligand>
        <name>Mg(2+)</name>
        <dbReference type="ChEBI" id="CHEBI:18420"/>
    </ligand>
</feature>
<dbReference type="NCBIfam" id="TIGR00231">
    <property type="entry name" value="small_GTP"/>
    <property type="match status" value="1"/>
</dbReference>
<comment type="similarity">
    <text evidence="1 6">Belongs to the small GTPase superfamily. Arf family.</text>
</comment>
<dbReference type="SMART" id="SM00177">
    <property type="entry name" value="ARF"/>
    <property type="match status" value="1"/>
</dbReference>
<proteinExistence type="inferred from homology"/>
<dbReference type="InterPro" id="IPR024156">
    <property type="entry name" value="Small_GTPase_ARF"/>
</dbReference>
<dbReference type="PROSITE" id="PS51419">
    <property type="entry name" value="RAB"/>
    <property type="match status" value="1"/>
</dbReference>
<feature type="binding site" evidence="4">
    <location>
        <position position="71"/>
    </location>
    <ligand>
        <name>GTP</name>
        <dbReference type="ChEBI" id="CHEBI:37565"/>
    </ligand>
</feature>
<dbReference type="InterPro" id="IPR005225">
    <property type="entry name" value="Small_GTP-bd"/>
</dbReference>
<dbReference type="PANTHER" id="PTHR11711">
    <property type="entry name" value="ADP RIBOSYLATION FACTOR-RELATED"/>
    <property type="match status" value="1"/>
</dbReference>
<feature type="binding site" evidence="4">
    <location>
        <begin position="127"/>
        <end position="130"/>
    </location>
    <ligand>
        <name>GTP</name>
        <dbReference type="ChEBI" id="CHEBI:37565"/>
    </ligand>
</feature>
<dbReference type="Proteomes" id="UP001431209">
    <property type="component" value="Unassembled WGS sequence"/>
</dbReference>
<sequence length="184" mass="20746">MGLLDKLFVAVGFKKRKVKIICCGLDNSGKSTIINKLNPKKIDKPVDPTVGFSVEEFEKNQIQMTVFDMSGQGRYRYMWECFYQKLDGIIFVIDSTDDQRLCVARDELYAILRHKDVESTPILILANKQDLDNAISPADLTTALHLYALNAREWNLVATDALKGTGIEDGIRWLSDSVVKKVST</sequence>
<gene>
    <name evidence="7" type="ORF">AKO1_010233</name>
</gene>
<dbReference type="PROSITE" id="PS51417">
    <property type="entry name" value="ARF"/>
    <property type="match status" value="1"/>
</dbReference>
<dbReference type="PRINTS" id="PR00328">
    <property type="entry name" value="SAR1GTPBP"/>
</dbReference>
<evidence type="ECO:0000256" key="6">
    <source>
        <dbReference type="RuleBase" id="RU003925"/>
    </source>
</evidence>
<dbReference type="Pfam" id="PF00025">
    <property type="entry name" value="Arf"/>
    <property type="match status" value="1"/>
</dbReference>
<dbReference type="SUPFAM" id="SSF52540">
    <property type="entry name" value="P-loop containing nucleoside triphosphate hydrolases"/>
    <property type="match status" value="1"/>
</dbReference>
<keyword evidence="5" id="KW-0460">Magnesium</keyword>
<dbReference type="Gene3D" id="3.40.50.300">
    <property type="entry name" value="P-loop containing nucleotide triphosphate hydrolases"/>
    <property type="match status" value="1"/>
</dbReference>
<feature type="binding site" evidence="4">
    <location>
        <begin position="24"/>
        <end position="31"/>
    </location>
    <ligand>
        <name>GTP</name>
        <dbReference type="ChEBI" id="CHEBI:37565"/>
    </ligand>
</feature>
<dbReference type="SMART" id="SM00178">
    <property type="entry name" value="SAR"/>
    <property type="match status" value="1"/>
</dbReference>
<keyword evidence="8" id="KW-1185">Reference proteome</keyword>
<dbReference type="GO" id="GO:0003924">
    <property type="term" value="F:GTPase activity"/>
    <property type="evidence" value="ECO:0007669"/>
    <property type="project" value="InterPro"/>
</dbReference>
<dbReference type="EMBL" id="JAOPGA020001865">
    <property type="protein sequence ID" value="KAL0491825.1"/>
    <property type="molecule type" value="Genomic_DNA"/>
</dbReference>
<evidence type="ECO:0000256" key="4">
    <source>
        <dbReference type="PIRSR" id="PIRSR606689-1"/>
    </source>
</evidence>
<dbReference type="GO" id="GO:0046872">
    <property type="term" value="F:metal ion binding"/>
    <property type="evidence" value="ECO:0007669"/>
    <property type="project" value="UniProtKB-KW"/>
</dbReference>
<protein>
    <submittedName>
        <fullName evidence="7">ADP-ribosylation factor-like protein</fullName>
    </submittedName>
</protein>
<evidence type="ECO:0000313" key="8">
    <source>
        <dbReference type="Proteomes" id="UP001431209"/>
    </source>
</evidence>
<keyword evidence="3 4" id="KW-0342">GTP-binding</keyword>
<evidence type="ECO:0000256" key="3">
    <source>
        <dbReference type="ARBA" id="ARBA00023134"/>
    </source>
</evidence>
<dbReference type="InterPro" id="IPR027417">
    <property type="entry name" value="P-loop_NTPase"/>
</dbReference>
<dbReference type="AlphaFoldDB" id="A0AAW2ZQU9"/>
<dbReference type="InterPro" id="IPR006689">
    <property type="entry name" value="Small_GTPase_ARF/SAR"/>
</dbReference>
<evidence type="ECO:0000256" key="5">
    <source>
        <dbReference type="PIRSR" id="PIRSR606689-2"/>
    </source>
</evidence>
<evidence type="ECO:0000313" key="7">
    <source>
        <dbReference type="EMBL" id="KAL0491825.1"/>
    </source>
</evidence>
<reference evidence="7 8" key="1">
    <citation type="submission" date="2024-03" db="EMBL/GenBank/DDBJ databases">
        <title>The Acrasis kona genome and developmental transcriptomes reveal deep origins of eukaryotic multicellular pathways.</title>
        <authorList>
            <person name="Sheikh S."/>
            <person name="Fu C.-J."/>
            <person name="Brown M.W."/>
            <person name="Baldauf S.L."/>
        </authorList>
    </citation>
    <scope>NUCLEOTIDE SEQUENCE [LARGE SCALE GENOMIC DNA]</scope>
    <source>
        <strain evidence="7 8">ATCC MYA-3509</strain>
    </source>
</reference>
<keyword evidence="5" id="KW-0479">Metal-binding</keyword>
<dbReference type="FunFam" id="3.40.50.300:FF:001166">
    <property type="entry name" value="ADP-ribosylation factor D"/>
    <property type="match status" value="1"/>
</dbReference>
<accession>A0AAW2ZQU9</accession>
<feature type="binding site" evidence="5">
    <location>
        <position position="49"/>
    </location>
    <ligand>
        <name>Mg(2+)</name>
        <dbReference type="ChEBI" id="CHEBI:18420"/>
    </ligand>
</feature>